<dbReference type="InterPro" id="IPR003838">
    <property type="entry name" value="ABC3_permease_C"/>
</dbReference>
<keyword evidence="4 6" id="KW-1133">Transmembrane helix</keyword>
<feature type="transmembrane region" description="Helical" evidence="6">
    <location>
        <begin position="34"/>
        <end position="55"/>
    </location>
</feature>
<dbReference type="Pfam" id="PF12704">
    <property type="entry name" value="MacB_PCD"/>
    <property type="match status" value="1"/>
</dbReference>
<protein>
    <submittedName>
        <fullName evidence="9">ABC-type antimicrobial peptide transport system permease subunit</fullName>
    </submittedName>
</protein>
<evidence type="ECO:0000259" key="7">
    <source>
        <dbReference type="Pfam" id="PF02687"/>
    </source>
</evidence>
<dbReference type="InterPro" id="IPR025857">
    <property type="entry name" value="MacB_PCD"/>
</dbReference>
<gene>
    <name evidence="9" type="ORF">LX64_01733</name>
</gene>
<feature type="transmembrane region" description="Helical" evidence="6">
    <location>
        <begin position="762"/>
        <end position="785"/>
    </location>
</feature>
<dbReference type="InterPro" id="IPR050250">
    <property type="entry name" value="Macrolide_Exporter_MacB"/>
</dbReference>
<dbReference type="PANTHER" id="PTHR30572">
    <property type="entry name" value="MEMBRANE COMPONENT OF TRANSPORTER-RELATED"/>
    <property type="match status" value="1"/>
</dbReference>
<evidence type="ECO:0000313" key="9">
    <source>
        <dbReference type="EMBL" id="RAJ06606.1"/>
    </source>
</evidence>
<reference evidence="9 10" key="1">
    <citation type="submission" date="2018-06" db="EMBL/GenBank/DDBJ databases">
        <title>Genomic Encyclopedia of Archaeal and Bacterial Type Strains, Phase II (KMG-II): from individual species to whole genera.</title>
        <authorList>
            <person name="Goeker M."/>
        </authorList>
    </citation>
    <scope>NUCLEOTIDE SEQUENCE [LARGE SCALE GENOMIC DNA]</scope>
    <source>
        <strain evidence="9 10">DSM 23857</strain>
    </source>
</reference>
<evidence type="ECO:0000256" key="6">
    <source>
        <dbReference type="SAM" id="Phobius"/>
    </source>
</evidence>
<evidence type="ECO:0000259" key="8">
    <source>
        <dbReference type="Pfam" id="PF12704"/>
    </source>
</evidence>
<organism evidence="9 10">
    <name type="scientific">Chitinophaga skermanii</name>
    <dbReference type="NCBI Taxonomy" id="331697"/>
    <lineage>
        <taxon>Bacteria</taxon>
        <taxon>Pseudomonadati</taxon>
        <taxon>Bacteroidota</taxon>
        <taxon>Chitinophagia</taxon>
        <taxon>Chitinophagales</taxon>
        <taxon>Chitinophagaceae</taxon>
        <taxon>Chitinophaga</taxon>
    </lineage>
</organism>
<feature type="transmembrane region" description="Helical" evidence="6">
    <location>
        <begin position="679"/>
        <end position="704"/>
    </location>
</feature>
<dbReference type="GO" id="GO:0022857">
    <property type="term" value="F:transmembrane transporter activity"/>
    <property type="evidence" value="ECO:0007669"/>
    <property type="project" value="TreeGrafter"/>
</dbReference>
<evidence type="ECO:0000256" key="4">
    <source>
        <dbReference type="ARBA" id="ARBA00022989"/>
    </source>
</evidence>
<feature type="domain" description="ABC3 transporter permease C-terminal" evidence="7">
    <location>
        <begin position="296"/>
        <end position="410"/>
    </location>
</feature>
<feature type="transmembrane region" description="Helical" evidence="6">
    <location>
        <begin position="731"/>
        <end position="750"/>
    </location>
</feature>
<name>A0A327QPQ3_9BACT</name>
<evidence type="ECO:0000256" key="1">
    <source>
        <dbReference type="ARBA" id="ARBA00004651"/>
    </source>
</evidence>
<feature type="domain" description="MacB-like periplasmic core" evidence="8">
    <location>
        <begin position="33"/>
        <end position="250"/>
    </location>
</feature>
<evidence type="ECO:0000256" key="2">
    <source>
        <dbReference type="ARBA" id="ARBA00022475"/>
    </source>
</evidence>
<dbReference type="AlphaFoldDB" id="A0A327QPQ3"/>
<keyword evidence="10" id="KW-1185">Reference proteome</keyword>
<proteinExistence type="predicted"/>
<feature type="transmembrane region" description="Helical" evidence="6">
    <location>
        <begin position="336"/>
        <end position="362"/>
    </location>
</feature>
<dbReference type="GO" id="GO:0005886">
    <property type="term" value="C:plasma membrane"/>
    <property type="evidence" value="ECO:0007669"/>
    <property type="project" value="UniProtKB-SubCell"/>
</dbReference>
<evidence type="ECO:0000256" key="5">
    <source>
        <dbReference type="ARBA" id="ARBA00023136"/>
    </source>
</evidence>
<comment type="subcellular location">
    <subcellularLocation>
        <location evidence="1">Cell membrane</location>
        <topology evidence="1">Multi-pass membrane protein</topology>
    </subcellularLocation>
</comment>
<dbReference type="RefSeq" id="WP_245952591.1">
    <property type="nucleotide sequence ID" value="NZ_QLLL01000003.1"/>
</dbReference>
<keyword evidence="5 6" id="KW-0472">Membrane</keyword>
<feature type="domain" description="ABC3 transporter permease C-terminal" evidence="7">
    <location>
        <begin position="682"/>
        <end position="795"/>
    </location>
</feature>
<keyword evidence="3 6" id="KW-0812">Transmembrane</keyword>
<evidence type="ECO:0000313" key="10">
    <source>
        <dbReference type="Proteomes" id="UP000249547"/>
    </source>
</evidence>
<keyword evidence="2" id="KW-1003">Cell membrane</keyword>
<feature type="transmembrane region" description="Helical" evidence="6">
    <location>
        <begin position="382"/>
        <end position="410"/>
    </location>
</feature>
<dbReference type="Proteomes" id="UP000249547">
    <property type="component" value="Unassembled WGS sequence"/>
</dbReference>
<dbReference type="PANTHER" id="PTHR30572:SF18">
    <property type="entry name" value="ABC-TYPE MACROLIDE FAMILY EXPORT SYSTEM PERMEASE COMPONENT 2"/>
    <property type="match status" value="1"/>
</dbReference>
<evidence type="ECO:0000256" key="3">
    <source>
        <dbReference type="ARBA" id="ARBA00022692"/>
    </source>
</evidence>
<sequence length="802" mass="89461">MIFFRHLFWSREDMLINYFKIALRNLVKGKMFSVINILGLMIGMAGALIILLWIYNELSYDRFHANQARLYEVYGENKVDGNLSTITASGENVGPAMEQEVPGVEITARYAEVSSILLSVGEKGFTNVNGSFVDPGFLSMFSFPAIMGGLEPLKDSRNIVVTATLAKKLFGNTNAVGKHIKLNQSDIFTVSAVLNDPPVNTRFQFEYLLPWTYLQQLGWSNNSWLSNNVSTFVLLKPNVPASEVDARIKDLTQRHANRADVWTHFLYPLKKWHLYTKFENGQPSGGRIETVRLFAIIAGFILFIACINFMNLSTASSDKRAKEVGVRKVVGAGREYLIGQFIIESTVTATIAGALALILAQFVLPAFNNLVGVQLSIPLDNLWFYIFFIAFTLFTGVLAGSYPAFYLASFKPISIFQKRFKNARTMFSPRKILVVTQFTFAVVLIIATIVVRNQINFAQQRELGYAKNDLIYVPFKGEIGQKYALLKQRLLSSGIATAVSKNAYGITEDFSKTWGLRWFSATPQDTNMAISTYSTEADMVTTTGMKLIAGRDININLHPSDSLAVMLNETAAAVMGFEQPIGAEILSYDRTKHYKVVGVVKDYIQGSPYSKVPPVVVFGPSANFGAMHIRFNPDQSTATNLAKTAAIFSEVNPDYPFEFQFVDQAYARRFYSEQHTQTLAAIFAGLSIFISCLGLFGLSAFVAASRVKEIGVRKVLGASEMNIAKLLSLDFVKLVFIAILVATPIAWFAMHRWLSDYQYKVHINWTVFFFAGLFALLIALVTVSFQAIKAAWANPIQNLRKD</sequence>
<dbReference type="Pfam" id="PF02687">
    <property type="entry name" value="FtsX"/>
    <property type="match status" value="2"/>
</dbReference>
<comment type="caution">
    <text evidence="9">The sequence shown here is derived from an EMBL/GenBank/DDBJ whole genome shotgun (WGS) entry which is preliminary data.</text>
</comment>
<accession>A0A327QPQ3</accession>
<feature type="transmembrane region" description="Helical" evidence="6">
    <location>
        <begin position="431"/>
        <end position="451"/>
    </location>
</feature>
<feature type="transmembrane region" description="Helical" evidence="6">
    <location>
        <begin position="293"/>
        <end position="315"/>
    </location>
</feature>
<dbReference type="EMBL" id="QLLL01000003">
    <property type="protein sequence ID" value="RAJ06606.1"/>
    <property type="molecule type" value="Genomic_DNA"/>
</dbReference>